<dbReference type="Gene3D" id="4.10.280.10">
    <property type="entry name" value="Helix-loop-helix DNA-binding domain"/>
    <property type="match status" value="1"/>
</dbReference>
<organism evidence="8 9">
    <name type="scientific">Platanthera zijinensis</name>
    <dbReference type="NCBI Taxonomy" id="2320716"/>
    <lineage>
        <taxon>Eukaryota</taxon>
        <taxon>Viridiplantae</taxon>
        <taxon>Streptophyta</taxon>
        <taxon>Embryophyta</taxon>
        <taxon>Tracheophyta</taxon>
        <taxon>Spermatophyta</taxon>
        <taxon>Magnoliopsida</taxon>
        <taxon>Liliopsida</taxon>
        <taxon>Asparagales</taxon>
        <taxon>Orchidaceae</taxon>
        <taxon>Orchidoideae</taxon>
        <taxon>Orchideae</taxon>
        <taxon>Orchidinae</taxon>
        <taxon>Platanthera</taxon>
    </lineage>
</organism>
<evidence type="ECO:0000259" key="7">
    <source>
        <dbReference type="PROSITE" id="PS50888"/>
    </source>
</evidence>
<name>A0AAP0B0G4_9ASPA</name>
<evidence type="ECO:0000256" key="6">
    <source>
        <dbReference type="ARBA" id="ARBA00023242"/>
    </source>
</evidence>
<evidence type="ECO:0000256" key="2">
    <source>
        <dbReference type="ARBA" id="ARBA00005510"/>
    </source>
</evidence>
<dbReference type="GO" id="GO:0046983">
    <property type="term" value="F:protein dimerization activity"/>
    <property type="evidence" value="ECO:0007669"/>
    <property type="project" value="InterPro"/>
</dbReference>
<evidence type="ECO:0000256" key="4">
    <source>
        <dbReference type="ARBA" id="ARBA00023125"/>
    </source>
</evidence>
<dbReference type="PANTHER" id="PTHR11969">
    <property type="entry name" value="MAX DIMERIZATION, MAD"/>
    <property type="match status" value="1"/>
</dbReference>
<dbReference type="AlphaFoldDB" id="A0AAP0B0G4"/>
<keyword evidence="3" id="KW-0805">Transcription regulation</keyword>
<evidence type="ECO:0000256" key="5">
    <source>
        <dbReference type="ARBA" id="ARBA00023163"/>
    </source>
</evidence>
<dbReference type="Proteomes" id="UP001418222">
    <property type="component" value="Unassembled WGS sequence"/>
</dbReference>
<dbReference type="PROSITE" id="PS50888">
    <property type="entry name" value="BHLH"/>
    <property type="match status" value="1"/>
</dbReference>
<keyword evidence="9" id="KW-1185">Reference proteome</keyword>
<dbReference type="InterPro" id="IPR011598">
    <property type="entry name" value="bHLH_dom"/>
</dbReference>
<sequence>MALEAVVFPHYPVSAGSWPWGWSAAAEDKGESFAGNRGATCSSNSKLTVAIDGNDAVACAGGGRKKRRRRKFSLKNKEASEQQRMAHIAVERNRRKQMNDYLAVLRSLMPPSYINRGDQASIVGSAINFIKELEHLLLSVEIQNQLKQPPDTTNPPANLFTFSGSSSNSNSAFAGIHVAVVEGHASLKVVSRRRPKQLLHLVTGLQNLRLSTLHLNVTAAEPMILYSLSLKVEDDCLLNSADEIAAAVHGIVGDIQGETGS</sequence>
<comment type="subcellular location">
    <subcellularLocation>
        <location evidence="1">Nucleus</location>
    </subcellularLocation>
</comment>
<keyword evidence="5" id="KW-0804">Transcription</keyword>
<gene>
    <name evidence="8" type="primary">BHLH94</name>
    <name evidence="8" type="ORF">KSP39_PZI020364</name>
</gene>
<evidence type="ECO:0000313" key="8">
    <source>
        <dbReference type="EMBL" id="KAK8921581.1"/>
    </source>
</evidence>
<dbReference type="InterPro" id="IPR036638">
    <property type="entry name" value="HLH_DNA-bd_sf"/>
</dbReference>
<dbReference type="GO" id="GO:0000981">
    <property type="term" value="F:DNA-binding transcription factor activity, RNA polymerase II-specific"/>
    <property type="evidence" value="ECO:0007669"/>
    <property type="project" value="TreeGrafter"/>
</dbReference>
<accession>A0AAP0B0G4</accession>
<proteinExistence type="inferred from homology"/>
<feature type="domain" description="BHLH" evidence="7">
    <location>
        <begin position="82"/>
        <end position="133"/>
    </location>
</feature>
<dbReference type="SUPFAM" id="SSF47459">
    <property type="entry name" value="HLH, helix-loop-helix DNA-binding domain"/>
    <property type="match status" value="1"/>
</dbReference>
<dbReference type="GO" id="GO:0005634">
    <property type="term" value="C:nucleus"/>
    <property type="evidence" value="ECO:0007669"/>
    <property type="project" value="UniProtKB-SubCell"/>
</dbReference>
<dbReference type="Pfam" id="PF00010">
    <property type="entry name" value="HLH"/>
    <property type="match status" value="1"/>
</dbReference>
<dbReference type="GO" id="GO:0000978">
    <property type="term" value="F:RNA polymerase II cis-regulatory region sequence-specific DNA binding"/>
    <property type="evidence" value="ECO:0007669"/>
    <property type="project" value="TreeGrafter"/>
</dbReference>
<dbReference type="SMART" id="SM00353">
    <property type="entry name" value="HLH"/>
    <property type="match status" value="1"/>
</dbReference>
<reference evidence="8 9" key="1">
    <citation type="journal article" date="2022" name="Nat. Plants">
        <title>Genomes of leafy and leafless Platanthera orchids illuminate the evolution of mycoheterotrophy.</title>
        <authorList>
            <person name="Li M.H."/>
            <person name="Liu K.W."/>
            <person name="Li Z."/>
            <person name="Lu H.C."/>
            <person name="Ye Q.L."/>
            <person name="Zhang D."/>
            <person name="Wang J.Y."/>
            <person name="Li Y.F."/>
            <person name="Zhong Z.M."/>
            <person name="Liu X."/>
            <person name="Yu X."/>
            <person name="Liu D.K."/>
            <person name="Tu X.D."/>
            <person name="Liu B."/>
            <person name="Hao Y."/>
            <person name="Liao X.Y."/>
            <person name="Jiang Y.T."/>
            <person name="Sun W.H."/>
            <person name="Chen J."/>
            <person name="Chen Y.Q."/>
            <person name="Ai Y."/>
            <person name="Zhai J.W."/>
            <person name="Wu S.S."/>
            <person name="Zhou Z."/>
            <person name="Hsiao Y.Y."/>
            <person name="Wu W.L."/>
            <person name="Chen Y.Y."/>
            <person name="Lin Y.F."/>
            <person name="Hsu J.L."/>
            <person name="Li C.Y."/>
            <person name="Wang Z.W."/>
            <person name="Zhao X."/>
            <person name="Zhong W.Y."/>
            <person name="Ma X.K."/>
            <person name="Ma L."/>
            <person name="Huang J."/>
            <person name="Chen G.Z."/>
            <person name="Huang M.Z."/>
            <person name="Huang L."/>
            <person name="Peng D.H."/>
            <person name="Luo Y.B."/>
            <person name="Zou S.Q."/>
            <person name="Chen S.P."/>
            <person name="Lan S."/>
            <person name="Tsai W.C."/>
            <person name="Van de Peer Y."/>
            <person name="Liu Z.J."/>
        </authorList>
    </citation>
    <scope>NUCLEOTIDE SEQUENCE [LARGE SCALE GENOMIC DNA]</scope>
    <source>
        <strain evidence="8">Lor287</strain>
    </source>
</reference>
<evidence type="ECO:0000256" key="1">
    <source>
        <dbReference type="ARBA" id="ARBA00004123"/>
    </source>
</evidence>
<dbReference type="EMBL" id="JBBWWQ010000018">
    <property type="protein sequence ID" value="KAK8921581.1"/>
    <property type="molecule type" value="Genomic_DNA"/>
</dbReference>
<keyword evidence="6" id="KW-0539">Nucleus</keyword>
<comment type="caution">
    <text evidence="8">The sequence shown here is derived from an EMBL/GenBank/DDBJ whole genome shotgun (WGS) entry which is preliminary data.</text>
</comment>
<dbReference type="PANTHER" id="PTHR11969:SF54">
    <property type="entry name" value="MAD-LIKE PROTEIN 1"/>
    <property type="match status" value="1"/>
</dbReference>
<keyword evidence="4" id="KW-0238">DNA-binding</keyword>
<comment type="similarity">
    <text evidence="2">Belongs to the bHLH protein family.</text>
</comment>
<evidence type="ECO:0000256" key="3">
    <source>
        <dbReference type="ARBA" id="ARBA00023015"/>
    </source>
</evidence>
<evidence type="ECO:0000313" key="9">
    <source>
        <dbReference type="Proteomes" id="UP001418222"/>
    </source>
</evidence>
<protein>
    <submittedName>
        <fullName evidence="8">Transcription factor bHLH94</fullName>
    </submittedName>
</protein>